<feature type="compositionally biased region" description="Gly residues" evidence="1">
    <location>
        <begin position="224"/>
        <end position="239"/>
    </location>
</feature>
<evidence type="ECO:0000256" key="1">
    <source>
        <dbReference type="SAM" id="MobiDB-lite"/>
    </source>
</evidence>
<evidence type="ECO:0000313" key="2">
    <source>
        <dbReference type="EMBL" id="SVB61943.1"/>
    </source>
</evidence>
<sequence>VLANPPETGAGMRADARGTDALWGLLRKYEDDGFVDQAKTMLVDENGRLHRQASEYLQRHLKDDIMQLYQEVYANPDLDDSARSTIRRAAAARMGDNPAANAIALTRFTQVMNELANPPEQPAEGEGRQRRRDPRAGVGTGRYYLERLAQGNNLKPESIAGRQSLLASFRATTADAEMVAMMDKVGERLNTMAADPAKRLPGFSLRQQRQGGQRGQGDQRRRPGQGGPGQGPGGRSNGK</sequence>
<name>A0A382FIB0_9ZZZZ</name>
<accession>A0A382FIB0</accession>
<reference evidence="2" key="1">
    <citation type="submission" date="2018-05" db="EMBL/GenBank/DDBJ databases">
        <authorList>
            <person name="Lanie J.A."/>
            <person name="Ng W.-L."/>
            <person name="Kazmierczak K.M."/>
            <person name="Andrzejewski T.M."/>
            <person name="Davidsen T.M."/>
            <person name="Wayne K.J."/>
            <person name="Tettelin H."/>
            <person name="Glass J.I."/>
            <person name="Rusch D."/>
            <person name="Podicherti R."/>
            <person name="Tsui H.-C.T."/>
            <person name="Winkler M.E."/>
        </authorList>
    </citation>
    <scope>NUCLEOTIDE SEQUENCE</scope>
</reference>
<dbReference type="EMBL" id="UINC01049770">
    <property type="protein sequence ID" value="SVB61943.1"/>
    <property type="molecule type" value="Genomic_DNA"/>
</dbReference>
<gene>
    <name evidence="2" type="ORF">METZ01_LOCUS214797</name>
</gene>
<proteinExistence type="predicted"/>
<feature type="region of interest" description="Disordered" evidence="1">
    <location>
        <begin position="117"/>
        <end position="137"/>
    </location>
</feature>
<feature type="region of interest" description="Disordered" evidence="1">
    <location>
        <begin position="190"/>
        <end position="239"/>
    </location>
</feature>
<protein>
    <submittedName>
        <fullName evidence="2">Uncharacterized protein</fullName>
    </submittedName>
</protein>
<feature type="non-terminal residue" evidence="2">
    <location>
        <position position="1"/>
    </location>
</feature>
<organism evidence="2">
    <name type="scientific">marine metagenome</name>
    <dbReference type="NCBI Taxonomy" id="408172"/>
    <lineage>
        <taxon>unclassified sequences</taxon>
        <taxon>metagenomes</taxon>
        <taxon>ecological metagenomes</taxon>
    </lineage>
</organism>
<dbReference type="AlphaFoldDB" id="A0A382FIB0"/>